<evidence type="ECO:0000256" key="2">
    <source>
        <dbReference type="SAM" id="MobiDB-lite"/>
    </source>
</evidence>
<comment type="caution">
    <text evidence="4">The sequence shown here is derived from an EMBL/GenBank/DDBJ whole genome shotgun (WGS) entry which is preliminary data.</text>
</comment>
<dbReference type="Proteomes" id="UP001595921">
    <property type="component" value="Unassembled WGS sequence"/>
</dbReference>
<protein>
    <submittedName>
        <fullName evidence="4">SWIM zinc finger family protein</fullName>
    </submittedName>
</protein>
<dbReference type="Pfam" id="PF04434">
    <property type="entry name" value="SWIM"/>
    <property type="match status" value="1"/>
</dbReference>
<name>A0ABD5PFG8_9EURY</name>
<dbReference type="AlphaFoldDB" id="A0ABD5PFG8"/>
<gene>
    <name evidence="4" type="ORF">ACFO0N_17005</name>
</gene>
<dbReference type="PROSITE" id="PS50966">
    <property type="entry name" value="ZF_SWIM"/>
    <property type="match status" value="1"/>
</dbReference>
<feature type="domain" description="SWIM-type" evidence="3">
    <location>
        <begin position="55"/>
        <end position="87"/>
    </location>
</feature>
<keyword evidence="1" id="KW-0862">Zinc</keyword>
<accession>A0ABD5PFG8</accession>
<evidence type="ECO:0000313" key="5">
    <source>
        <dbReference type="Proteomes" id="UP001595921"/>
    </source>
</evidence>
<evidence type="ECO:0000313" key="4">
    <source>
        <dbReference type="EMBL" id="MFC4359645.1"/>
    </source>
</evidence>
<keyword evidence="1" id="KW-0479">Metal-binding</keyword>
<keyword evidence="5" id="KW-1185">Reference proteome</keyword>
<dbReference type="GO" id="GO:0008270">
    <property type="term" value="F:zinc ion binding"/>
    <property type="evidence" value="ECO:0007669"/>
    <property type="project" value="UniProtKB-KW"/>
</dbReference>
<feature type="region of interest" description="Disordered" evidence="2">
    <location>
        <begin position="1"/>
        <end position="26"/>
    </location>
</feature>
<dbReference type="InterPro" id="IPR007527">
    <property type="entry name" value="Znf_SWIM"/>
</dbReference>
<sequence length="229" mass="24757">MTHTRNTPASRPPRSKTTLPADGHAGRSLRARVEPMLVRPLRDDRYVVETEHGTYVVDLDERDCTCPDHAIRGASCKHLRRVAIEVNAGRVPAPGKRASVCAVCGRRIHVPTEAVGPQLCERHAVAPGDLVRDREGGSLLVVASVTTDRADEHETETGVTVADYDTNANYGGHEPVVEAVYLGSMRPSADGGVDAAGAKRYAFPASRLRRVEDDRSQARLDTFAETATA</sequence>
<evidence type="ECO:0000256" key="1">
    <source>
        <dbReference type="PROSITE-ProRule" id="PRU00325"/>
    </source>
</evidence>
<evidence type="ECO:0000259" key="3">
    <source>
        <dbReference type="PROSITE" id="PS50966"/>
    </source>
</evidence>
<keyword evidence="1" id="KW-0863">Zinc-finger</keyword>
<dbReference type="EMBL" id="JBHSDS010000008">
    <property type="protein sequence ID" value="MFC4359645.1"/>
    <property type="molecule type" value="Genomic_DNA"/>
</dbReference>
<proteinExistence type="predicted"/>
<reference evidence="4 5" key="1">
    <citation type="journal article" date="2019" name="Int. J. Syst. Evol. Microbiol.">
        <title>The Global Catalogue of Microorganisms (GCM) 10K type strain sequencing project: providing services to taxonomists for standard genome sequencing and annotation.</title>
        <authorList>
            <consortium name="The Broad Institute Genomics Platform"/>
            <consortium name="The Broad Institute Genome Sequencing Center for Infectious Disease"/>
            <person name="Wu L."/>
            <person name="Ma J."/>
        </authorList>
    </citation>
    <scope>NUCLEOTIDE SEQUENCE [LARGE SCALE GENOMIC DNA]</scope>
    <source>
        <strain evidence="4 5">CGMCC 1.12553</strain>
    </source>
</reference>
<organism evidence="4 5">
    <name type="scientific">Halobium salinum</name>
    <dbReference type="NCBI Taxonomy" id="1364940"/>
    <lineage>
        <taxon>Archaea</taxon>
        <taxon>Methanobacteriati</taxon>
        <taxon>Methanobacteriota</taxon>
        <taxon>Stenosarchaea group</taxon>
        <taxon>Halobacteria</taxon>
        <taxon>Halobacteriales</taxon>
        <taxon>Haloferacaceae</taxon>
        <taxon>Halobium</taxon>
    </lineage>
</organism>
<dbReference type="RefSeq" id="WP_267621551.1">
    <property type="nucleotide sequence ID" value="NZ_JAODIW010000006.1"/>
</dbReference>